<gene>
    <name evidence="2" type="ORF">BDV96DRAFT_652052</name>
</gene>
<name>A0A6A5YR38_9PLEO</name>
<protein>
    <submittedName>
        <fullName evidence="2">Uncharacterized protein</fullName>
    </submittedName>
</protein>
<evidence type="ECO:0000313" key="3">
    <source>
        <dbReference type="Proteomes" id="UP000799770"/>
    </source>
</evidence>
<dbReference type="EMBL" id="ML977343">
    <property type="protein sequence ID" value="KAF2109194.1"/>
    <property type="molecule type" value="Genomic_DNA"/>
</dbReference>
<dbReference type="Proteomes" id="UP000799770">
    <property type="component" value="Unassembled WGS sequence"/>
</dbReference>
<dbReference type="OrthoDB" id="3779124at2759"/>
<evidence type="ECO:0000313" key="2">
    <source>
        <dbReference type="EMBL" id="KAF2109194.1"/>
    </source>
</evidence>
<proteinExistence type="predicted"/>
<feature type="compositionally biased region" description="Basic residues" evidence="1">
    <location>
        <begin position="655"/>
        <end position="665"/>
    </location>
</feature>
<feature type="compositionally biased region" description="Low complexity" evidence="1">
    <location>
        <begin position="566"/>
        <end position="579"/>
    </location>
</feature>
<evidence type="ECO:0000256" key="1">
    <source>
        <dbReference type="SAM" id="MobiDB-lite"/>
    </source>
</evidence>
<feature type="region of interest" description="Disordered" evidence="1">
    <location>
        <begin position="322"/>
        <end position="665"/>
    </location>
</feature>
<dbReference type="AlphaFoldDB" id="A0A6A5YR38"/>
<sequence length="665" mass="73133">MPSRFRAGPGRRPSDPAIDITDRETNDRRLAQAISYLRYEGGSDSRTEYRERVQKIDDSVVDQYLHEGYSFDPKLWRQLRAMVREAQSSFRYADEQGGYSDEFSEDEVDVEPAPRLYRAPTMTETELEAAQAEYRQSRFGSGAGASSSRPPTRPDRSTSQLSPSKVEFSGARASQPTTQAIHPEFLERVFKYGGPNNEPEEWHKDFPPSLPFGETLQMQKLESLMIDYDLRKSAEKMKTGDKDPIVKTDVRYEDSLLQYVGQYDSGSKFKLPETTTKVQDLINGQTLSLATVIEEFNLGGDEAVQVRRDYASRIFLEQIHAHSSDDDDSRASARVSAGPRRASTTALDSSSSQPRRLSVSQATTVRRSTFSNARRDSVTSRNPPTRPLARRASSGSSHTLSPVTRRTSGPGPYRLPSDPRHAVPHSAPKPKGPLRRSSEPARTSGRRWSSADVGPPRTRIVATVASSTAQNPTAVAPKSTLGKRRSSFADNSFDGVSAKKRKPTSSPPKRVPTARASKGVRFAKRNTSIGSEDIVIRPRTAADPVPGKSAINPKAKPIVPKPNPKPAAVKKAPTTAKVKPGPKPKADPPKTKPAAKRAAPKAKPSPPMSRSAVTKPVVQRKAASKKTTPAQRKTSIEKALEDTKEYAPSPTFARHVTRSLKKYGK</sequence>
<reference evidence="2" key="1">
    <citation type="journal article" date="2020" name="Stud. Mycol.">
        <title>101 Dothideomycetes genomes: a test case for predicting lifestyles and emergence of pathogens.</title>
        <authorList>
            <person name="Haridas S."/>
            <person name="Albert R."/>
            <person name="Binder M."/>
            <person name="Bloem J."/>
            <person name="Labutti K."/>
            <person name="Salamov A."/>
            <person name="Andreopoulos B."/>
            <person name="Baker S."/>
            <person name="Barry K."/>
            <person name="Bills G."/>
            <person name="Bluhm B."/>
            <person name="Cannon C."/>
            <person name="Castanera R."/>
            <person name="Culley D."/>
            <person name="Daum C."/>
            <person name="Ezra D."/>
            <person name="Gonzalez J."/>
            <person name="Henrissat B."/>
            <person name="Kuo A."/>
            <person name="Liang C."/>
            <person name="Lipzen A."/>
            <person name="Lutzoni F."/>
            <person name="Magnuson J."/>
            <person name="Mondo S."/>
            <person name="Nolan M."/>
            <person name="Ohm R."/>
            <person name="Pangilinan J."/>
            <person name="Park H.-J."/>
            <person name="Ramirez L."/>
            <person name="Alfaro M."/>
            <person name="Sun H."/>
            <person name="Tritt A."/>
            <person name="Yoshinaga Y."/>
            <person name="Zwiers L.-H."/>
            <person name="Turgeon B."/>
            <person name="Goodwin S."/>
            <person name="Spatafora J."/>
            <person name="Crous P."/>
            <person name="Grigoriev I."/>
        </authorList>
    </citation>
    <scope>NUCLEOTIDE SEQUENCE</scope>
    <source>
        <strain evidence="2">CBS 627.86</strain>
    </source>
</reference>
<organism evidence="2 3">
    <name type="scientific">Lophiotrema nucula</name>
    <dbReference type="NCBI Taxonomy" id="690887"/>
    <lineage>
        <taxon>Eukaryota</taxon>
        <taxon>Fungi</taxon>
        <taxon>Dikarya</taxon>
        <taxon>Ascomycota</taxon>
        <taxon>Pezizomycotina</taxon>
        <taxon>Dothideomycetes</taxon>
        <taxon>Pleosporomycetidae</taxon>
        <taxon>Pleosporales</taxon>
        <taxon>Lophiotremataceae</taxon>
        <taxon>Lophiotrema</taxon>
    </lineage>
</organism>
<feature type="compositionally biased region" description="Polar residues" evidence="1">
    <location>
        <begin position="393"/>
        <end position="407"/>
    </location>
</feature>
<feature type="compositionally biased region" description="Low complexity" evidence="1">
    <location>
        <begin position="349"/>
        <end position="361"/>
    </location>
</feature>
<feature type="region of interest" description="Disordered" evidence="1">
    <location>
        <begin position="1"/>
        <end position="25"/>
    </location>
</feature>
<feature type="compositionally biased region" description="Polar residues" evidence="1">
    <location>
        <begin position="362"/>
        <end position="372"/>
    </location>
</feature>
<keyword evidence="3" id="KW-1185">Reference proteome</keyword>
<feature type="compositionally biased region" description="Polar residues" evidence="1">
    <location>
        <begin position="464"/>
        <end position="473"/>
    </location>
</feature>
<feature type="compositionally biased region" description="Basic and acidic residues" evidence="1">
    <location>
        <begin position="634"/>
        <end position="645"/>
    </location>
</feature>
<feature type="region of interest" description="Disordered" evidence="1">
    <location>
        <begin position="137"/>
        <end position="177"/>
    </location>
</feature>
<accession>A0A6A5YR38</accession>